<evidence type="ECO:0000259" key="9">
    <source>
        <dbReference type="Pfam" id="PF00931"/>
    </source>
</evidence>
<evidence type="ECO:0000256" key="8">
    <source>
        <dbReference type="HAMAP-Rule" id="MF_03132"/>
    </source>
</evidence>
<dbReference type="GO" id="GO:0006952">
    <property type="term" value="P:defense response"/>
    <property type="evidence" value="ECO:0007669"/>
    <property type="project" value="UniProtKB-KW"/>
</dbReference>
<dbReference type="Pfam" id="PF25019">
    <property type="entry name" value="LRR_R13L1-DRL21"/>
    <property type="match status" value="1"/>
</dbReference>
<evidence type="ECO:0000256" key="7">
    <source>
        <dbReference type="ARBA" id="ARBA00022917"/>
    </source>
</evidence>
<dbReference type="InterPro" id="IPR002182">
    <property type="entry name" value="NB-ARC"/>
</dbReference>
<dbReference type="PANTHER" id="PTHR36766">
    <property type="entry name" value="PLANT BROAD-SPECTRUM MILDEW RESISTANCE PROTEIN RPW8"/>
    <property type="match status" value="1"/>
</dbReference>
<dbReference type="GO" id="GO:0005524">
    <property type="term" value="F:ATP binding"/>
    <property type="evidence" value="ECO:0007669"/>
    <property type="project" value="UniProtKB-KW"/>
</dbReference>
<evidence type="ECO:0000256" key="6">
    <source>
        <dbReference type="ARBA" id="ARBA00022840"/>
    </source>
</evidence>
<dbReference type="GO" id="GO:0005737">
    <property type="term" value="C:cytoplasm"/>
    <property type="evidence" value="ECO:0007669"/>
    <property type="project" value="UniProtKB-SubCell"/>
</dbReference>
<feature type="domain" description="Disease resistance N-terminal" evidence="10">
    <location>
        <begin position="12"/>
        <end position="67"/>
    </location>
</feature>
<dbReference type="GO" id="GO:0042273">
    <property type="term" value="P:ribosomal large subunit biogenesis"/>
    <property type="evidence" value="ECO:0007669"/>
    <property type="project" value="UniProtKB-UniRule"/>
</dbReference>
<dbReference type="GO" id="GO:0003743">
    <property type="term" value="F:translation initiation factor activity"/>
    <property type="evidence" value="ECO:0007669"/>
    <property type="project" value="UniProtKB-UniRule"/>
</dbReference>
<dbReference type="SUPFAM" id="SSF55909">
    <property type="entry name" value="Pentein"/>
    <property type="match status" value="2"/>
</dbReference>
<feature type="domain" description="R13L1/DRL21-like LRR repeat region" evidence="12">
    <location>
        <begin position="784"/>
        <end position="907"/>
    </location>
</feature>
<dbReference type="InterPro" id="IPR027417">
    <property type="entry name" value="P-loop_NTPase"/>
</dbReference>
<sequence length="1520" mass="170771">MAELVLSALLPIVFEKLTSVAMNKIARSKDIHTELKKWERKLSQIRDLLNDASQKEVTVEGVKQWLNVHCTLFIPISTTIFCFLTLSTPIMAELVLSALLPIVFEKLTSVAMNKIARSKDIHTELKKWERKLSQIRDLLNDASQKEVTVEGVKQWLNGLQHLAYDIDDILDALAADAMHHEFTNESEGISSKVRKLIPTCCTNFSLSTRMDGKLYSITTRLQELIDEKNNLGLIVKDGGPKSKNRNHQTSLVDAPRIVGREGDKKDLLRKLLGDEPSSQNFGIVPIVGMGGIGKTTLARLLYEDQQVKDRFELKAWVCVSDDFDSFNISKVIFQSIGGDGNKKFADLNLLQAALKNQLTGKRVLLVLDDIWSEKLEDWETLVAPFIDVAHGSKIIITTRKQQLLNRLGYDHPYDLKKLSHDDALSLFAQYALGVKNFDLHPVLKPHGEGIVKKCDGLPLALKALGSLLRTKTDEEDWKQLLNSEIWMLEDGGGIVPALRLSYHELSARLKQLFAYCCLIPKDYVFTKDDLILWWMAEGFLHNSTTEKSMERLGEEYFQELLSRSFFQQVPDEESLFVMHDLMNDLATFVAGEFYSRLDIEVEKNVRKEALKKYRHMSFFCQKYMTYNKFKAFERANSLRTFLVMPNVVGNNWQTFNLSSKILVDALPQLTLLRVLSLSRLEIDEVPECVGSMKHLRYLNLSRTSITHLPENVCNLYNLQTLIVSGCDSLTTLPDNFLKLKNLRHFDIRDTLLWNMMPLGISEMKSLQIVSNKIVVENDDFFVSWIKNLKNLQGSISIHGLDKVKSARDIREVNVSQKRVSKLHVQWGRDLNDARNETLENEVLNALKPHSDNLKDLLIVSYGGKVFPKWIGDSSFQQLSSVSIQGCRNCMFLPSLGQLPSLKKLDIQILKEVKVVSSEFLGTGIAFPKLESLSFVDMSGWEVWSTKSGGVVDAVMFQCLEKLEITNCPNLAEVSLEALPSLRVLHLKGCGDGVLTSLIHVASAVTRLNIWNITGLSDEVWRGVMDYLGAVEDLFICGCDEIRYLWESEAEASKVLVNLRNLEVWNCSKLNLERCNLPNNIQELSIRDCPMIASVSFPTGGHKLKSLEIDNCEQLLEKEVLLNTSMPLMLEVVHINSSKNVKSVNELTCFIYITELTIENCYRIESMVELTCFIHLTRLRIEDCSSLESFPAADLPNLTSLKDLTIKGCKSMDVDSFGLWPPKLGFLRIGGLKKPISKFGPQNFPPSLVHLTLKLESVSVGLQHLTSLQYLYISECPKMKDLPEELLPSLLRLIILGCPGELKEKTSRRGLMFENSCEIGVFLKLTNAYCLLAIGGAENFYSTFESELADVIPVVKTSIGGTRIIGRLCIELHYLRNSLPDAVVVQRIDERLSALGNCIACNDHVALTHTDLDRETEEMIADVLGVEVFRQTIAGNILVVLGVEVFRQTIAGNILVGSYCAFSNRGGLVHPHTSIEDLDELSTLLQVPLVAGTVNRGSEVIGAGIIVNDWTAFCGSDTSAT</sequence>
<keyword evidence="8" id="KW-0963">Cytoplasm</keyword>
<keyword evidence="3" id="KW-0677">Repeat</keyword>
<keyword evidence="4" id="KW-0547">Nucleotide-binding</keyword>
<evidence type="ECO:0000259" key="10">
    <source>
        <dbReference type="Pfam" id="PF18052"/>
    </source>
</evidence>
<evidence type="ECO:0000256" key="4">
    <source>
        <dbReference type="ARBA" id="ARBA00022741"/>
    </source>
</evidence>
<dbReference type="PRINTS" id="PR00364">
    <property type="entry name" value="DISEASERSIST"/>
</dbReference>
<dbReference type="InterPro" id="IPR002769">
    <property type="entry name" value="eIF6"/>
</dbReference>
<evidence type="ECO:0000256" key="2">
    <source>
        <dbReference type="ARBA" id="ARBA00022614"/>
    </source>
</evidence>
<dbReference type="Gene3D" id="3.80.10.10">
    <property type="entry name" value="Ribonuclease Inhibitor"/>
    <property type="match status" value="4"/>
</dbReference>
<dbReference type="Gene3D" id="1.20.5.4130">
    <property type="match status" value="2"/>
</dbReference>
<keyword evidence="6" id="KW-0067">ATP-binding</keyword>
<dbReference type="Pfam" id="PF18052">
    <property type="entry name" value="Rx_N"/>
    <property type="match status" value="2"/>
</dbReference>
<keyword evidence="2" id="KW-0433">Leucine-rich repeat</keyword>
<evidence type="ECO:0000256" key="5">
    <source>
        <dbReference type="ARBA" id="ARBA00022821"/>
    </source>
</evidence>
<feature type="domain" description="Disease resistance protein winged helix" evidence="11">
    <location>
        <begin position="519"/>
        <end position="586"/>
    </location>
</feature>
<dbReference type="GO" id="GO:0051707">
    <property type="term" value="P:response to other organism"/>
    <property type="evidence" value="ECO:0007669"/>
    <property type="project" value="UniProtKB-ARBA"/>
</dbReference>
<gene>
    <name evidence="8" type="primary">EIF6</name>
    <name evidence="13" type="ORF">CTI12_AA361870</name>
</gene>
<evidence type="ECO:0000313" key="14">
    <source>
        <dbReference type="Proteomes" id="UP000245207"/>
    </source>
</evidence>
<dbReference type="HAMAP" id="MF_00032">
    <property type="entry name" value="eIF_6"/>
    <property type="match status" value="1"/>
</dbReference>
<dbReference type="GO" id="GO:0043023">
    <property type="term" value="F:ribosomal large subunit binding"/>
    <property type="evidence" value="ECO:0007669"/>
    <property type="project" value="UniProtKB-UniRule"/>
</dbReference>
<evidence type="ECO:0000313" key="13">
    <source>
        <dbReference type="EMBL" id="PWA62665.1"/>
    </source>
</evidence>
<evidence type="ECO:0000256" key="3">
    <source>
        <dbReference type="ARBA" id="ARBA00022737"/>
    </source>
</evidence>
<dbReference type="Pfam" id="PF00931">
    <property type="entry name" value="NB-ARC"/>
    <property type="match status" value="1"/>
</dbReference>
<comment type="function">
    <text evidence="8">Binds to the 60S ribosomal subunit and prevents its association with the 40S ribosomal subunit to form the 80S initiation complex in the cytoplasm. May also be involved in ribosome biogenesis.</text>
</comment>
<dbReference type="SUPFAM" id="SSF52540">
    <property type="entry name" value="P-loop containing nucleoside triphosphate hydrolases"/>
    <property type="match status" value="1"/>
</dbReference>
<dbReference type="Gene3D" id="3.40.50.300">
    <property type="entry name" value="P-loop containing nucleotide triphosphate hydrolases"/>
    <property type="match status" value="1"/>
</dbReference>
<evidence type="ECO:0000259" key="12">
    <source>
        <dbReference type="Pfam" id="PF25019"/>
    </source>
</evidence>
<keyword evidence="5" id="KW-0611">Plant defense</keyword>
<dbReference type="Gene3D" id="1.10.8.430">
    <property type="entry name" value="Helical domain of apoptotic protease-activating factors"/>
    <property type="match status" value="1"/>
</dbReference>
<keyword evidence="8" id="KW-0539">Nucleus</keyword>
<feature type="domain" description="Disease resistance N-terminal" evidence="10">
    <location>
        <begin position="102"/>
        <end position="186"/>
    </location>
</feature>
<name>A0A2U1MN22_ARTAN</name>
<dbReference type="SMART" id="SM00654">
    <property type="entry name" value="eIF6"/>
    <property type="match status" value="1"/>
</dbReference>
<accession>A0A2U1MN22</accession>
<proteinExistence type="inferred from homology"/>
<dbReference type="PANTHER" id="PTHR36766:SF61">
    <property type="entry name" value="NB-ARC DOMAIN DISEASE RESISTANCE PROTEIN"/>
    <property type="match status" value="1"/>
</dbReference>
<evidence type="ECO:0000256" key="1">
    <source>
        <dbReference type="ARBA" id="ARBA00022540"/>
    </source>
</evidence>
<dbReference type="FunFam" id="3.40.50.300:FF:001091">
    <property type="entry name" value="Probable disease resistance protein At1g61300"/>
    <property type="match status" value="1"/>
</dbReference>
<dbReference type="Pfam" id="PF01912">
    <property type="entry name" value="eIF-6"/>
    <property type="match status" value="2"/>
</dbReference>
<dbReference type="InterPro" id="IPR058922">
    <property type="entry name" value="WHD_DRP"/>
</dbReference>
<comment type="subcellular location">
    <subcellularLocation>
        <location evidence="8">Cytoplasm</location>
    </subcellularLocation>
    <subcellularLocation>
        <location evidence="8">Nucleus</location>
        <location evidence="8">Nucleolus</location>
    </subcellularLocation>
    <text evidence="8">Shuttles between cytoplasm and nucleus/nucleolus.</text>
</comment>
<feature type="domain" description="NB-ARC" evidence="9">
    <location>
        <begin position="266"/>
        <end position="431"/>
    </location>
</feature>
<keyword evidence="14" id="KW-1185">Reference proteome</keyword>
<dbReference type="GO" id="GO:0005730">
    <property type="term" value="C:nucleolus"/>
    <property type="evidence" value="ECO:0007669"/>
    <property type="project" value="UniProtKB-SubCell"/>
</dbReference>
<dbReference type="InterPro" id="IPR056789">
    <property type="entry name" value="LRR_R13L1-DRL21"/>
</dbReference>
<comment type="similarity">
    <text evidence="8">Belongs to the eIF-6 family.</text>
</comment>
<dbReference type="GO" id="GO:0042256">
    <property type="term" value="P:cytosolic ribosome assembly"/>
    <property type="evidence" value="ECO:0007669"/>
    <property type="project" value="UniProtKB-UniRule"/>
</dbReference>
<dbReference type="Proteomes" id="UP000245207">
    <property type="component" value="Unassembled WGS sequence"/>
</dbReference>
<protein>
    <recommendedName>
        <fullName evidence="8">Eukaryotic translation initiation factor 6</fullName>
        <shortName evidence="8">eIF-6</shortName>
    </recommendedName>
</protein>
<dbReference type="EMBL" id="PKPP01004819">
    <property type="protein sequence ID" value="PWA62665.1"/>
    <property type="molecule type" value="Genomic_DNA"/>
</dbReference>
<dbReference type="InterPro" id="IPR041118">
    <property type="entry name" value="Rx_N"/>
</dbReference>
<comment type="subunit">
    <text evidence="8">Monomer. Associates with the 60S ribosomal subunit.</text>
</comment>
<dbReference type="InterPro" id="IPR032675">
    <property type="entry name" value="LRR_dom_sf"/>
</dbReference>
<dbReference type="InterPro" id="IPR042197">
    <property type="entry name" value="Apaf_helical"/>
</dbReference>
<keyword evidence="7 8" id="KW-0648">Protein biosynthesis</keyword>
<keyword evidence="1 8" id="KW-0396">Initiation factor</keyword>
<dbReference type="Gene3D" id="3.75.10.10">
    <property type="entry name" value="L-arginine/glycine Amidinotransferase, Chain A"/>
    <property type="match status" value="2"/>
</dbReference>
<organism evidence="13 14">
    <name type="scientific">Artemisia annua</name>
    <name type="common">Sweet wormwood</name>
    <dbReference type="NCBI Taxonomy" id="35608"/>
    <lineage>
        <taxon>Eukaryota</taxon>
        <taxon>Viridiplantae</taxon>
        <taxon>Streptophyta</taxon>
        <taxon>Embryophyta</taxon>
        <taxon>Tracheophyta</taxon>
        <taxon>Spermatophyta</taxon>
        <taxon>Magnoliopsida</taxon>
        <taxon>eudicotyledons</taxon>
        <taxon>Gunneridae</taxon>
        <taxon>Pentapetalae</taxon>
        <taxon>asterids</taxon>
        <taxon>campanulids</taxon>
        <taxon>Asterales</taxon>
        <taxon>Asteraceae</taxon>
        <taxon>Asteroideae</taxon>
        <taxon>Anthemideae</taxon>
        <taxon>Artemisiinae</taxon>
        <taxon>Artemisia</taxon>
    </lineage>
</organism>
<dbReference type="SUPFAM" id="SSF52058">
    <property type="entry name" value="L domain-like"/>
    <property type="match status" value="2"/>
</dbReference>
<dbReference type="CDD" id="cd00527">
    <property type="entry name" value="IF6"/>
    <property type="match status" value="1"/>
</dbReference>
<evidence type="ECO:0000259" key="11">
    <source>
        <dbReference type="Pfam" id="PF23559"/>
    </source>
</evidence>
<dbReference type="Pfam" id="PF23559">
    <property type="entry name" value="WHD_DRP"/>
    <property type="match status" value="1"/>
</dbReference>
<dbReference type="GO" id="GO:0043531">
    <property type="term" value="F:ADP binding"/>
    <property type="evidence" value="ECO:0007669"/>
    <property type="project" value="InterPro"/>
</dbReference>
<dbReference type="OrthoDB" id="1896560at2759"/>
<comment type="caution">
    <text evidence="13">The sequence shown here is derived from an EMBL/GenBank/DDBJ whole genome shotgun (WGS) entry which is preliminary data.</text>
</comment>
<reference evidence="13 14" key="1">
    <citation type="journal article" date="2018" name="Mol. Plant">
        <title>The genome of Artemisia annua provides insight into the evolution of Asteraceae family and artemisinin biosynthesis.</title>
        <authorList>
            <person name="Shen Q."/>
            <person name="Zhang L."/>
            <person name="Liao Z."/>
            <person name="Wang S."/>
            <person name="Yan T."/>
            <person name="Shi P."/>
            <person name="Liu M."/>
            <person name="Fu X."/>
            <person name="Pan Q."/>
            <person name="Wang Y."/>
            <person name="Lv Z."/>
            <person name="Lu X."/>
            <person name="Zhang F."/>
            <person name="Jiang W."/>
            <person name="Ma Y."/>
            <person name="Chen M."/>
            <person name="Hao X."/>
            <person name="Li L."/>
            <person name="Tang Y."/>
            <person name="Lv G."/>
            <person name="Zhou Y."/>
            <person name="Sun X."/>
            <person name="Brodelius P.E."/>
            <person name="Rose J.K.C."/>
            <person name="Tang K."/>
        </authorList>
    </citation>
    <scope>NUCLEOTIDE SEQUENCE [LARGE SCALE GENOMIC DNA]</scope>
    <source>
        <strain evidence="14">cv. Huhao1</strain>
        <tissue evidence="13">Leaf</tissue>
    </source>
</reference>
<keyword evidence="8" id="KW-0690">Ribosome biogenesis</keyword>